<dbReference type="EMBL" id="CP068148">
    <property type="protein sequence ID" value="QQU53688.1"/>
    <property type="molecule type" value="Genomic_DNA"/>
</dbReference>
<protein>
    <submittedName>
        <fullName evidence="1">Phage GP46 family protein</fullName>
    </submittedName>
</protein>
<proteinExistence type="predicted"/>
<organism evidence="1 2">
    <name type="scientific">Serratia liquefaciens</name>
    <dbReference type="NCBI Taxonomy" id="614"/>
    <lineage>
        <taxon>Bacteria</taxon>
        <taxon>Pseudomonadati</taxon>
        <taxon>Pseudomonadota</taxon>
        <taxon>Gammaproteobacteria</taxon>
        <taxon>Enterobacterales</taxon>
        <taxon>Yersiniaceae</taxon>
        <taxon>Serratia</taxon>
    </lineage>
</organism>
<evidence type="ECO:0000313" key="1">
    <source>
        <dbReference type="EMBL" id="QQU53688.1"/>
    </source>
</evidence>
<gene>
    <name evidence="1" type="ORF">I6I38_15245</name>
</gene>
<accession>A0ABX7CYJ3</accession>
<dbReference type="Proteomes" id="UP000595237">
    <property type="component" value="Chromosome"/>
</dbReference>
<sequence>MSDIASFWNADEMFADWRTGPGALASGEALQTAILISLFTDRLARADDCYEGDDRRGWWGDAGETRQLGSRLWLLRREKLTPEVAMRAEEYAREALAWLTEEGVISEVIPVAYITLPDRLSLIIRYVSPGRDWQAFGFYWIWEPF</sequence>
<reference evidence="1 2" key="1">
    <citation type="submission" date="2021-01" db="EMBL/GenBank/DDBJ databases">
        <title>FDA dAtabase for Regulatory Grade micrObial Sequences (FDA-ARGOS): Supporting development and validation of Infectious Disease Dx tests.</title>
        <authorList>
            <person name="Blissenbach B."/>
            <person name="Krut O."/>
            <person name="Tallon L."/>
            <person name="Sadzewicz L."/>
            <person name="Zhao X."/>
            <person name="Boylan J."/>
            <person name="Ott S."/>
            <person name="Bowen H."/>
            <person name="Vavikolanu K."/>
            <person name="Mehta A."/>
            <person name="Aluvathingal J."/>
            <person name="Nadendla S."/>
            <person name="Yan Y."/>
            <person name="Sichtig H."/>
        </authorList>
    </citation>
    <scope>NUCLEOTIDE SEQUENCE [LARGE SCALE GENOMIC DNA]</scope>
    <source>
        <strain evidence="1 2">FDAARGOS_1081</strain>
    </source>
</reference>
<dbReference type="RefSeq" id="WP_201895478.1">
    <property type="nucleotide sequence ID" value="NZ_CP068148.1"/>
</dbReference>
<keyword evidence="2" id="KW-1185">Reference proteome</keyword>
<dbReference type="InterPro" id="IPR010877">
    <property type="entry name" value="Phage_Mu_Gp46"/>
</dbReference>
<name>A0ABX7CYJ3_SERLI</name>
<dbReference type="Pfam" id="PF07409">
    <property type="entry name" value="GP46"/>
    <property type="match status" value="1"/>
</dbReference>
<evidence type="ECO:0000313" key="2">
    <source>
        <dbReference type="Proteomes" id="UP000595237"/>
    </source>
</evidence>